<dbReference type="PANTHER" id="PTHR37166">
    <property type="entry name" value="PROTEIN FLAG"/>
    <property type="match status" value="1"/>
</dbReference>
<evidence type="ECO:0000313" key="1">
    <source>
        <dbReference type="EMBL" id="RKQ35573.1"/>
    </source>
</evidence>
<name>A0A495A764_9BACI</name>
<proteinExistence type="predicted"/>
<keyword evidence="2" id="KW-1185">Reference proteome</keyword>
<dbReference type="InterPro" id="IPR005186">
    <property type="entry name" value="FlaG"/>
</dbReference>
<keyword evidence="1" id="KW-0282">Flagellum</keyword>
<keyword evidence="1" id="KW-0969">Cilium</keyword>
<sequence>MMFDKGINISGHPLHVDNFKDISPKSERPIEVTETTNYLILKDKLNMVEKDEVERAVSSLNDFIKPIRKNIKFELHDKLERYYVTVIDSSTKEVLKEIPPKKLLDMYAEMADFMGFLIDKKV</sequence>
<comment type="caution">
    <text evidence="1">The sequence shown here is derived from an EMBL/GenBank/DDBJ whole genome shotgun (WGS) entry which is preliminary data.</text>
</comment>
<dbReference type="Gene3D" id="3.30.160.170">
    <property type="entry name" value="FlaG-like"/>
    <property type="match status" value="1"/>
</dbReference>
<dbReference type="EMBL" id="RBZP01000002">
    <property type="protein sequence ID" value="RKQ35573.1"/>
    <property type="molecule type" value="Genomic_DNA"/>
</dbReference>
<dbReference type="InterPro" id="IPR035924">
    <property type="entry name" value="FlaG-like_sf"/>
</dbReference>
<gene>
    <name evidence="1" type="primary">flaG</name>
    <name evidence="1" type="ORF">D8M06_04675</name>
</gene>
<dbReference type="RefSeq" id="WP_121203204.1">
    <property type="nucleotide sequence ID" value="NZ_RBZP01000002.1"/>
</dbReference>
<dbReference type="Proteomes" id="UP000269301">
    <property type="component" value="Unassembled WGS sequence"/>
</dbReference>
<protein>
    <submittedName>
        <fullName evidence="1">Flagellar protein FlaG</fullName>
    </submittedName>
</protein>
<dbReference type="SUPFAM" id="SSF160214">
    <property type="entry name" value="FlaG-like"/>
    <property type="match status" value="1"/>
</dbReference>
<dbReference type="NCBIfam" id="NF005834">
    <property type="entry name" value="PRK07738.1"/>
    <property type="match status" value="1"/>
</dbReference>
<evidence type="ECO:0000313" key="2">
    <source>
        <dbReference type="Proteomes" id="UP000269301"/>
    </source>
</evidence>
<reference evidence="1 2" key="1">
    <citation type="journal article" date="2016" name="Int. J. Syst. Evol. Microbiol.">
        <title>Oceanobacillus halophilus sp. nov., a novel moderately halophilic bacterium from a hypersaline lake.</title>
        <authorList>
            <person name="Amoozegar M.A."/>
            <person name="Bagheri M."/>
            <person name="Makhdoumi A."/>
            <person name="Nikou M.M."/>
            <person name="Fazeli S.A.S."/>
            <person name="Schumann P."/>
            <person name="Sproer C."/>
            <person name="Sanchez-Porro C."/>
            <person name="Ventosa A."/>
        </authorList>
    </citation>
    <scope>NUCLEOTIDE SEQUENCE [LARGE SCALE GENOMIC DNA]</scope>
    <source>
        <strain evidence="1 2">DSM 23996</strain>
    </source>
</reference>
<accession>A0A495A764</accession>
<dbReference type="AlphaFoldDB" id="A0A495A764"/>
<dbReference type="OrthoDB" id="9799867at2"/>
<keyword evidence="1" id="KW-0966">Cell projection</keyword>
<dbReference type="Pfam" id="PF03646">
    <property type="entry name" value="FlaG"/>
    <property type="match status" value="1"/>
</dbReference>
<organism evidence="1 2">
    <name type="scientific">Oceanobacillus halophilus</name>
    <dbReference type="NCBI Taxonomy" id="930130"/>
    <lineage>
        <taxon>Bacteria</taxon>
        <taxon>Bacillati</taxon>
        <taxon>Bacillota</taxon>
        <taxon>Bacilli</taxon>
        <taxon>Bacillales</taxon>
        <taxon>Bacillaceae</taxon>
        <taxon>Oceanobacillus</taxon>
    </lineage>
</organism>
<dbReference type="PANTHER" id="PTHR37166:SF1">
    <property type="entry name" value="PROTEIN FLAG"/>
    <property type="match status" value="1"/>
</dbReference>